<keyword evidence="3" id="KW-0067">ATP-binding</keyword>
<evidence type="ECO:0000313" key="3">
    <source>
        <dbReference type="EMBL" id="SFB66265.1"/>
    </source>
</evidence>
<dbReference type="GO" id="GO:0004386">
    <property type="term" value="F:helicase activity"/>
    <property type="evidence" value="ECO:0007669"/>
    <property type="project" value="UniProtKB-KW"/>
</dbReference>
<dbReference type="SMART" id="SM00490">
    <property type="entry name" value="HELICc"/>
    <property type="match status" value="1"/>
</dbReference>
<dbReference type="Pfam" id="PF00271">
    <property type="entry name" value="Helicase_C"/>
    <property type="match status" value="1"/>
</dbReference>
<dbReference type="Gene3D" id="3.40.50.300">
    <property type="entry name" value="P-loop containing nucleotide triphosphate hydrolases"/>
    <property type="match status" value="2"/>
</dbReference>
<dbReference type="InterPro" id="IPR027417">
    <property type="entry name" value="P-loop_NTPase"/>
</dbReference>
<dbReference type="RefSeq" id="WP_074959459.1">
    <property type="nucleotide sequence ID" value="NZ_FOKQ01000001.1"/>
</dbReference>
<dbReference type="InterPro" id="IPR001650">
    <property type="entry name" value="Helicase_C-like"/>
</dbReference>
<dbReference type="SUPFAM" id="SSF52540">
    <property type="entry name" value="P-loop containing nucleoside triphosphate hydrolases"/>
    <property type="match status" value="1"/>
</dbReference>
<dbReference type="InterPro" id="IPR005114">
    <property type="entry name" value="Helicase_assoc"/>
</dbReference>
<dbReference type="GO" id="GO:0003677">
    <property type="term" value="F:DNA binding"/>
    <property type="evidence" value="ECO:0007669"/>
    <property type="project" value="InterPro"/>
</dbReference>
<dbReference type="PANTHER" id="PTHR33418:SF1">
    <property type="entry name" value="HELICASE-ASSOCIATED DOMAIN-CONTAINING PROTEIN"/>
    <property type="match status" value="1"/>
</dbReference>
<keyword evidence="3" id="KW-0347">Helicase</keyword>
<proteinExistence type="predicted"/>
<dbReference type="OrthoDB" id="9802848at2"/>
<dbReference type="Gene3D" id="6.10.140.530">
    <property type="match status" value="6"/>
</dbReference>
<protein>
    <submittedName>
        <fullName evidence="3">Superfamily II DNA or RNA helicase</fullName>
    </submittedName>
</protein>
<dbReference type="InterPro" id="IPR014001">
    <property type="entry name" value="Helicase_ATP-bd"/>
</dbReference>
<dbReference type="Pfam" id="PF03457">
    <property type="entry name" value="HA"/>
    <property type="match status" value="6"/>
</dbReference>
<dbReference type="InterPro" id="IPR006935">
    <property type="entry name" value="Helicase/UvrB_N"/>
</dbReference>
<dbReference type="AlphaFoldDB" id="A0A1I1CU96"/>
<evidence type="ECO:0000259" key="2">
    <source>
        <dbReference type="PROSITE" id="PS51194"/>
    </source>
</evidence>
<evidence type="ECO:0000313" key="4">
    <source>
        <dbReference type="Proteomes" id="UP000182192"/>
    </source>
</evidence>
<dbReference type="GO" id="GO:0016787">
    <property type="term" value="F:hydrolase activity"/>
    <property type="evidence" value="ECO:0007669"/>
    <property type="project" value="InterPro"/>
</dbReference>
<name>A0A1I1CU96_RUMAL</name>
<reference evidence="3 4" key="1">
    <citation type="submission" date="2016-10" db="EMBL/GenBank/DDBJ databases">
        <authorList>
            <person name="de Groot N.N."/>
        </authorList>
    </citation>
    <scope>NUCLEOTIDE SEQUENCE [LARGE SCALE GENOMIC DNA]</scope>
    <source>
        <strain evidence="3 4">AR67</strain>
    </source>
</reference>
<dbReference type="PROSITE" id="PS51192">
    <property type="entry name" value="HELICASE_ATP_BIND_1"/>
    <property type="match status" value="1"/>
</dbReference>
<feature type="domain" description="Helicase ATP-binding" evidence="1">
    <location>
        <begin position="17"/>
        <end position="159"/>
    </location>
</feature>
<keyword evidence="3" id="KW-0378">Hydrolase</keyword>
<evidence type="ECO:0000259" key="1">
    <source>
        <dbReference type="PROSITE" id="PS51192"/>
    </source>
</evidence>
<gene>
    <name evidence="3" type="ORF">SAMN02910406_00021</name>
</gene>
<keyword evidence="3" id="KW-0547">Nucleotide-binding</keyword>
<sequence length="832" mass="96080">MALDLFKHNLDAYNSAVAMLAKSGKAAVIHPTGTGKSFIGFKLCEDNPDKTICWLSPSDYIFKTQLENLAEVSGGWQPENIKFFTYAKLMNMSESEIDEIKPYAVIFDEYHRTGAAGWSKGIETLLKLYPDVLMLGLSATNIRYLDNQRDMADELFDGNIASEMTLGEAIVRGILNAPKYVLSVFSYEKELEKYEKSVSRINNTTMREVADEYLNALRRTIENADGLDEIFSKHMENRTGKYIVFCSCYDTMTECMGYVSKWFGKVDKEPKVYSVYSGDAGSSKSFKDFVNDTDESHLRLLFCIDALNEGIHIDDISGVVLFRPTVSPIVYKQQIGRTLSANKKTTPVIFDVVNNIENLYSIDGIRNEMEAAITYYRYNGNGEEIVTDHFTVIDEVADCRQLFDELEGVLSRSWDYMYEEAKKYYQEHGSLVFPRSYYKNYGTSLMNWVALQRDIRNGTAQGELTEKQIELLDEIGMRWESRADLSWNKNFSAYKEYVENGGSLKVSNDFVYKGVELGRWLAMIRRYRKSGIRSELFTEEREKALEQVGIIWDHIDFIWEQNYAAALDYYRIHGDLEVSNRTVWNGVKLGLWLSDLRKSSRKLTDDQIKRLDAIGMRWKSKAALAWDRGYEEAKKYADEHGAADASIHYVTSEGYKLGIFLGKCREKYGKGKLSQDKIDMLNKIGMVWNKSRANEWDSCFRLLEKYYYEHGDLNIPPTYVEDGVWLNKWLNEQKQIYKGKRKGKSLSEEQINKLRSLGFKGMTIKEERWEENYKALKTFYDEHGHSKIPIAMKTEAGVDLYSWITSQKHLYKVGKMSSDRIEKLRAVGIIWE</sequence>
<dbReference type="EMBL" id="FOKQ01000001">
    <property type="protein sequence ID" value="SFB66265.1"/>
    <property type="molecule type" value="Genomic_DNA"/>
</dbReference>
<accession>A0A1I1CU96</accession>
<organism evidence="3 4">
    <name type="scientific">Ruminococcus albus</name>
    <dbReference type="NCBI Taxonomy" id="1264"/>
    <lineage>
        <taxon>Bacteria</taxon>
        <taxon>Bacillati</taxon>
        <taxon>Bacillota</taxon>
        <taxon>Clostridia</taxon>
        <taxon>Eubacteriales</taxon>
        <taxon>Oscillospiraceae</taxon>
        <taxon>Ruminococcus</taxon>
    </lineage>
</organism>
<dbReference type="PROSITE" id="PS51194">
    <property type="entry name" value="HELICASE_CTER"/>
    <property type="match status" value="1"/>
</dbReference>
<dbReference type="Proteomes" id="UP000182192">
    <property type="component" value="Unassembled WGS sequence"/>
</dbReference>
<dbReference type="PANTHER" id="PTHR33418">
    <property type="entry name" value="HELICASE-ASSOCIATED"/>
    <property type="match status" value="1"/>
</dbReference>
<dbReference type="GO" id="GO:0005524">
    <property type="term" value="F:ATP binding"/>
    <property type="evidence" value="ECO:0007669"/>
    <property type="project" value="InterPro"/>
</dbReference>
<dbReference type="Pfam" id="PF04851">
    <property type="entry name" value="ResIII"/>
    <property type="match status" value="1"/>
</dbReference>
<feature type="domain" description="Helicase C-terminal" evidence="2">
    <location>
        <begin position="226"/>
        <end position="380"/>
    </location>
</feature>